<reference evidence="2 3" key="1">
    <citation type="submission" date="2017-12" db="EMBL/GenBank/DDBJ databases">
        <authorList>
            <person name="Hurst M.R.H."/>
        </authorList>
    </citation>
    <scope>NUCLEOTIDE SEQUENCE [LARGE SCALE GENOMIC DNA]</scope>
    <source>
        <strain evidence="2 3">BM15</strain>
    </source>
</reference>
<evidence type="ECO:0000313" key="2">
    <source>
        <dbReference type="EMBL" id="AUH34380.1"/>
    </source>
</evidence>
<evidence type="ECO:0000256" key="1">
    <source>
        <dbReference type="SAM" id="MobiDB-lite"/>
    </source>
</evidence>
<feature type="region of interest" description="Disordered" evidence="1">
    <location>
        <begin position="29"/>
        <end position="48"/>
    </location>
</feature>
<keyword evidence="3" id="KW-1185">Reference proteome</keyword>
<name>A0A2K9EHE2_9RHOB</name>
<proteinExistence type="predicted"/>
<dbReference type="RefSeq" id="WP_101461042.1">
    <property type="nucleotide sequence ID" value="NZ_CP025408.1"/>
</dbReference>
<dbReference type="OrthoDB" id="7778587at2"/>
<dbReference type="AlphaFoldDB" id="A0A2K9EHE2"/>
<dbReference type="EMBL" id="CP025408">
    <property type="protein sequence ID" value="AUH34380.1"/>
    <property type="molecule type" value="Genomic_DNA"/>
</dbReference>
<organism evidence="2 3">
    <name type="scientific">Paracoccus tegillarcae</name>
    <dbReference type="NCBI Taxonomy" id="1529068"/>
    <lineage>
        <taxon>Bacteria</taxon>
        <taxon>Pseudomonadati</taxon>
        <taxon>Pseudomonadota</taxon>
        <taxon>Alphaproteobacteria</taxon>
        <taxon>Rhodobacterales</taxon>
        <taxon>Paracoccaceae</taxon>
        <taxon>Paracoccus</taxon>
    </lineage>
</organism>
<sequence>MSDIKASERRLAAALDRIDYLLETAAAPKRGDLGQGTAADSAPPQADAALQAQMAEVLADNQRLHSALEAMRPQLQSTHDAGDDGESYRVAELGDQAARLSSANEELVSANRGLIEALAGTNDGVEAVAVALEAEIEGLRAARAAEISQFADLMAELQRMLTESAAADAPFAADVAVAEVESRDADIVSFGDEGGVPEQSRERETTFDAVYGDEPDDPGADLDDAENGGR</sequence>
<dbReference type="Proteomes" id="UP000233742">
    <property type="component" value="Chromosome"/>
</dbReference>
<evidence type="ECO:0000313" key="3">
    <source>
        <dbReference type="Proteomes" id="UP000233742"/>
    </source>
</evidence>
<gene>
    <name evidence="2" type="ORF">CUV01_14180</name>
</gene>
<feature type="compositionally biased region" description="Acidic residues" evidence="1">
    <location>
        <begin position="211"/>
        <end position="230"/>
    </location>
</feature>
<dbReference type="KEGG" id="paro:CUV01_14180"/>
<protein>
    <submittedName>
        <fullName evidence="2">Uncharacterized protein</fullName>
    </submittedName>
</protein>
<feature type="compositionally biased region" description="Low complexity" evidence="1">
    <location>
        <begin position="38"/>
        <end position="48"/>
    </location>
</feature>
<feature type="region of interest" description="Disordered" evidence="1">
    <location>
        <begin position="188"/>
        <end position="230"/>
    </location>
</feature>
<accession>A0A2K9EHE2</accession>